<evidence type="ECO:0000313" key="9">
    <source>
        <dbReference type="Proteomes" id="UP001396334"/>
    </source>
</evidence>
<dbReference type="PANTHER" id="PTHR13193">
    <property type="entry name" value="CGI-140"/>
    <property type="match status" value="1"/>
</dbReference>
<evidence type="ECO:0000256" key="7">
    <source>
        <dbReference type="SAM" id="Phobius"/>
    </source>
</evidence>
<feature type="transmembrane region" description="Helical" evidence="7">
    <location>
        <begin position="34"/>
        <end position="53"/>
    </location>
</feature>
<keyword evidence="4 7" id="KW-1133">Transmembrane helix</keyword>
<evidence type="ECO:0000313" key="8">
    <source>
        <dbReference type="EMBL" id="KAK9021325.1"/>
    </source>
</evidence>
<reference evidence="8 9" key="1">
    <citation type="journal article" date="2024" name="G3 (Bethesda)">
        <title>Genome assembly of Hibiscus sabdariffa L. provides insights into metabolisms of medicinal natural products.</title>
        <authorList>
            <person name="Kim T."/>
        </authorList>
    </citation>
    <scope>NUCLEOTIDE SEQUENCE [LARGE SCALE GENOMIC DNA]</scope>
    <source>
        <strain evidence="8">TK-2024</strain>
        <tissue evidence="8">Old leaves</tissue>
    </source>
</reference>
<evidence type="ECO:0000256" key="1">
    <source>
        <dbReference type="ARBA" id="ARBA00004370"/>
    </source>
</evidence>
<evidence type="ECO:0000256" key="3">
    <source>
        <dbReference type="ARBA" id="ARBA00022692"/>
    </source>
</evidence>
<dbReference type="InterPro" id="IPR005351">
    <property type="entry name" value="ASTER"/>
</dbReference>
<accession>A0ABR2S7V1</accession>
<comment type="caution">
    <text evidence="8">The sequence shown here is derived from an EMBL/GenBank/DDBJ whole genome shotgun (WGS) entry which is preliminary data.</text>
</comment>
<evidence type="ECO:0000256" key="6">
    <source>
        <dbReference type="SAM" id="MobiDB-lite"/>
    </source>
</evidence>
<dbReference type="PANTHER" id="PTHR13193:SF0">
    <property type="entry name" value="PAT COMPLEX SUBUNIT ASTERIX"/>
    <property type="match status" value="1"/>
</dbReference>
<dbReference type="EMBL" id="JBBPBN010000016">
    <property type="protein sequence ID" value="KAK9021325.1"/>
    <property type="molecule type" value="Genomic_DNA"/>
</dbReference>
<keyword evidence="9" id="KW-1185">Reference proteome</keyword>
<comment type="subcellular location">
    <subcellularLocation>
        <location evidence="1">Membrane</location>
    </subcellularLocation>
</comment>
<gene>
    <name evidence="8" type="ORF">V6N11_011319</name>
</gene>
<dbReference type="Pfam" id="PF03669">
    <property type="entry name" value="ASTER"/>
    <property type="match status" value="1"/>
</dbReference>
<evidence type="ECO:0000256" key="5">
    <source>
        <dbReference type="ARBA" id="ARBA00023136"/>
    </source>
</evidence>
<protein>
    <submittedName>
        <fullName evidence="8">Uncharacterized protein</fullName>
    </submittedName>
</protein>
<keyword evidence="5 7" id="KW-0472">Membrane</keyword>
<comment type="similarity">
    <text evidence="2">Belongs to the Asterix family.</text>
</comment>
<proteinExistence type="inferred from homology"/>
<organism evidence="8 9">
    <name type="scientific">Hibiscus sabdariffa</name>
    <name type="common">roselle</name>
    <dbReference type="NCBI Taxonomy" id="183260"/>
    <lineage>
        <taxon>Eukaryota</taxon>
        <taxon>Viridiplantae</taxon>
        <taxon>Streptophyta</taxon>
        <taxon>Embryophyta</taxon>
        <taxon>Tracheophyta</taxon>
        <taxon>Spermatophyta</taxon>
        <taxon>Magnoliopsida</taxon>
        <taxon>eudicotyledons</taxon>
        <taxon>Gunneridae</taxon>
        <taxon>Pentapetalae</taxon>
        <taxon>rosids</taxon>
        <taxon>malvids</taxon>
        <taxon>Malvales</taxon>
        <taxon>Malvaceae</taxon>
        <taxon>Malvoideae</taxon>
        <taxon>Hibiscus</taxon>
    </lineage>
</organism>
<evidence type="ECO:0000256" key="2">
    <source>
        <dbReference type="ARBA" id="ARBA00009066"/>
    </source>
</evidence>
<dbReference type="Proteomes" id="UP001396334">
    <property type="component" value="Unassembled WGS sequence"/>
</dbReference>
<feature type="region of interest" description="Disordered" evidence="6">
    <location>
        <begin position="1"/>
        <end position="24"/>
    </location>
</feature>
<name>A0ABR2S7V1_9ROSI</name>
<sequence>MSHNNSIMSANDPRQPSTAKSYVTQPVSSQDLPVNYSGFIAVAFGITGVMLKYKLNSLLAIIFYAQSLANMKNVENDLKQICMVMMFAVMELVI</sequence>
<keyword evidence="3 7" id="KW-0812">Transmembrane</keyword>
<evidence type="ECO:0000256" key="4">
    <source>
        <dbReference type="ARBA" id="ARBA00022989"/>
    </source>
</evidence>